<dbReference type="EMBL" id="GDIQ01050879">
    <property type="protein sequence ID" value="JAN43858.1"/>
    <property type="molecule type" value="Transcribed_RNA"/>
</dbReference>
<proteinExistence type="predicted"/>
<evidence type="ECO:0000313" key="1">
    <source>
        <dbReference type="EMBL" id="JAN43858.1"/>
    </source>
</evidence>
<reference evidence="1" key="1">
    <citation type="submission" date="2015-10" db="EMBL/GenBank/DDBJ databases">
        <title>EvidentialGene: Evidence-directed Construction of Complete mRNA Transcriptomes without Genomes.</title>
        <authorList>
            <person name="Gilbert D.G."/>
        </authorList>
    </citation>
    <scope>NUCLEOTIDE SEQUENCE</scope>
</reference>
<name>A0A0P6G1Z5_9CRUS</name>
<sequence length="252" mass="27258">MHCLFFSIFFFYCKKQTMHLAISFVILAITVAANAEAQYGYHNPYGYGNPVGHFASPHPGPYGHPQPGPYAQPQQGYFRAGYPQPSFENKNDNPDTRLFFGTVTITLATTTSTSTIVTSTTCTTSARAISICSPSGRRRRGLGLNTSQKARGLFYNDEDDETETGSIFTRSDEPEVVPVAAVAERQVRSTDAMVPFVVQPGFNAPEGVRGGRFMVTFGTSTTITTTTSTYTAVLTAACRSTTSYSTCPGTGK</sequence>
<protein>
    <submittedName>
        <fullName evidence="1">Uncharacterized protein</fullName>
    </submittedName>
</protein>
<organism evidence="1">
    <name type="scientific">Daphnia magna</name>
    <dbReference type="NCBI Taxonomy" id="35525"/>
    <lineage>
        <taxon>Eukaryota</taxon>
        <taxon>Metazoa</taxon>
        <taxon>Ecdysozoa</taxon>
        <taxon>Arthropoda</taxon>
        <taxon>Crustacea</taxon>
        <taxon>Branchiopoda</taxon>
        <taxon>Diplostraca</taxon>
        <taxon>Cladocera</taxon>
        <taxon>Anomopoda</taxon>
        <taxon>Daphniidae</taxon>
        <taxon>Daphnia</taxon>
    </lineage>
</organism>
<accession>A0A0P6G1Z5</accession>
<dbReference type="OrthoDB" id="6377619at2759"/>
<dbReference type="AlphaFoldDB" id="A0A0P6G1Z5"/>